<name>A0A401UCW4_9BACT</name>
<dbReference type="InterPro" id="IPR019734">
    <property type="entry name" value="TPR_rpt"/>
</dbReference>
<gene>
    <name evidence="2" type="ORF">SanaruYs_30100</name>
</gene>
<comment type="caution">
    <text evidence="2">The sequence shown here is derived from an EMBL/GenBank/DDBJ whole genome shotgun (WGS) entry which is preliminary data.</text>
</comment>
<dbReference type="Pfam" id="PF13174">
    <property type="entry name" value="TPR_6"/>
    <property type="match status" value="1"/>
</dbReference>
<proteinExistence type="predicted"/>
<keyword evidence="1" id="KW-0472">Membrane</keyword>
<sequence length="246" mass="28431">MFNKMQENLDIVERYLEGNLSEQERTAFEERLLHDEMLRLQVDDMKVIRAGIMLASRNATLQSLKQLENTLPSIETKVISFWSNTWLQAAAVLLIGIVAYVLWPVNSIEQKLFATHFEVYPNVISPTVRGGEANDSTLRAKAFRAYDQKKYEEAIELFLNISEKDEGILFYLGNCYLANGQVEKALPVFEKVLNEYDIFDEQAEWYLAVCFLKMEERERATQALKKVVARNSAYKEKAQTILDKLN</sequence>
<dbReference type="AlphaFoldDB" id="A0A401UCW4"/>
<dbReference type="Proteomes" id="UP000288227">
    <property type="component" value="Unassembled WGS sequence"/>
</dbReference>
<dbReference type="Pfam" id="PF14559">
    <property type="entry name" value="TPR_19"/>
    <property type="match status" value="1"/>
</dbReference>
<evidence type="ECO:0000313" key="2">
    <source>
        <dbReference type="EMBL" id="GCC52771.1"/>
    </source>
</evidence>
<evidence type="ECO:0000256" key="1">
    <source>
        <dbReference type="SAM" id="Phobius"/>
    </source>
</evidence>
<dbReference type="SUPFAM" id="SSF48452">
    <property type="entry name" value="TPR-like"/>
    <property type="match status" value="1"/>
</dbReference>
<reference evidence="2 3" key="1">
    <citation type="submission" date="2018-11" db="EMBL/GenBank/DDBJ databases">
        <title>Chryseotalea sanarue gen. nov., sp., nov., a member of the family Cytophagaceae, isolated from a brackish lake in Hamamatsu Japan.</title>
        <authorList>
            <person name="Maejima Y."/>
            <person name="Iino T."/>
            <person name="Muraguchi Y."/>
            <person name="Fukuda K."/>
            <person name="Ohkuma M."/>
            <person name="Moriuchi R."/>
            <person name="Dohra H."/>
            <person name="Kimbara K."/>
            <person name="Shintani M."/>
        </authorList>
    </citation>
    <scope>NUCLEOTIDE SEQUENCE [LARGE SCALE GENOMIC DNA]</scope>
    <source>
        <strain evidence="2 3">Ys</strain>
    </source>
</reference>
<dbReference type="InterPro" id="IPR011990">
    <property type="entry name" value="TPR-like_helical_dom_sf"/>
</dbReference>
<dbReference type="SMART" id="SM00028">
    <property type="entry name" value="TPR"/>
    <property type="match status" value="2"/>
</dbReference>
<keyword evidence="3" id="KW-1185">Reference proteome</keyword>
<accession>A0A401UCW4</accession>
<dbReference type="EMBL" id="BHXQ01000005">
    <property type="protein sequence ID" value="GCC52771.1"/>
    <property type="molecule type" value="Genomic_DNA"/>
</dbReference>
<keyword evidence="1" id="KW-0812">Transmembrane</keyword>
<dbReference type="Gene3D" id="1.25.40.10">
    <property type="entry name" value="Tetratricopeptide repeat domain"/>
    <property type="match status" value="1"/>
</dbReference>
<organism evidence="2 3">
    <name type="scientific">Chryseotalea sanaruensis</name>
    <dbReference type="NCBI Taxonomy" id="2482724"/>
    <lineage>
        <taxon>Bacteria</taxon>
        <taxon>Pseudomonadati</taxon>
        <taxon>Bacteroidota</taxon>
        <taxon>Cytophagia</taxon>
        <taxon>Cytophagales</taxon>
        <taxon>Chryseotaleaceae</taxon>
        <taxon>Chryseotalea</taxon>
    </lineage>
</organism>
<protein>
    <submittedName>
        <fullName evidence="2">Uncharacterized protein</fullName>
    </submittedName>
</protein>
<feature type="transmembrane region" description="Helical" evidence="1">
    <location>
        <begin position="85"/>
        <end position="103"/>
    </location>
</feature>
<keyword evidence="1" id="KW-1133">Transmembrane helix</keyword>
<evidence type="ECO:0000313" key="3">
    <source>
        <dbReference type="Proteomes" id="UP000288227"/>
    </source>
</evidence>